<dbReference type="EMBL" id="CP034951">
    <property type="protein sequence ID" value="QAA81829.1"/>
    <property type="molecule type" value="Genomic_DNA"/>
</dbReference>
<organism evidence="2 3">
    <name type="scientific">Aequorivita ciconiae</name>
    <dbReference type="NCBI Taxonomy" id="2494375"/>
    <lineage>
        <taxon>Bacteria</taxon>
        <taxon>Pseudomonadati</taxon>
        <taxon>Bacteroidota</taxon>
        <taxon>Flavobacteriia</taxon>
        <taxon>Flavobacteriales</taxon>
        <taxon>Flavobacteriaceae</taxon>
        <taxon>Aequorivita</taxon>
    </lineage>
</organism>
<feature type="compositionally biased region" description="Polar residues" evidence="1">
    <location>
        <begin position="57"/>
        <end position="67"/>
    </location>
</feature>
<protein>
    <submittedName>
        <fullName evidence="2">Uncharacterized protein</fullName>
    </submittedName>
</protein>
<feature type="compositionally biased region" description="Polar residues" evidence="1">
    <location>
        <begin position="90"/>
        <end position="111"/>
    </location>
</feature>
<feature type="region of interest" description="Disordered" evidence="1">
    <location>
        <begin position="159"/>
        <end position="188"/>
    </location>
</feature>
<feature type="region of interest" description="Disordered" evidence="1">
    <location>
        <begin position="271"/>
        <end position="291"/>
    </location>
</feature>
<feature type="region of interest" description="Disordered" evidence="1">
    <location>
        <begin position="134"/>
        <end position="153"/>
    </location>
</feature>
<accession>A0A410G3L4</accession>
<reference evidence="2 3" key="1">
    <citation type="submission" date="2019-01" db="EMBL/GenBank/DDBJ databases">
        <title>Complete genome sequencing of Aequorivita sp. H23M31.</title>
        <authorList>
            <person name="Bae J.-W."/>
        </authorList>
    </citation>
    <scope>NUCLEOTIDE SEQUENCE [LARGE SCALE GENOMIC DNA]</scope>
    <source>
        <strain evidence="2 3">H23M31</strain>
    </source>
</reference>
<gene>
    <name evidence="2" type="ORF">EI546_08910</name>
</gene>
<feature type="compositionally biased region" description="Polar residues" evidence="1">
    <location>
        <begin position="271"/>
        <end position="282"/>
    </location>
</feature>
<evidence type="ECO:0000313" key="3">
    <source>
        <dbReference type="Proteomes" id="UP000285517"/>
    </source>
</evidence>
<feature type="region of interest" description="Disordered" evidence="1">
    <location>
        <begin position="47"/>
        <end position="116"/>
    </location>
</feature>
<keyword evidence="3" id="KW-1185">Reference proteome</keyword>
<dbReference type="KEGG" id="aev:EI546_08910"/>
<feature type="compositionally biased region" description="Low complexity" evidence="1">
    <location>
        <begin position="74"/>
        <end position="86"/>
    </location>
</feature>
<sequence>MNSYLSMIAERNTQIDNIPLSPVSGKPMPIMDSSDMGENEISRETEFIRHKPDPFQTMENPSISLPNSEDDIKSTSTNNENNSFSEIGNPENNPHSLQPNKPSIGNLSKTRSNGDGRSEIVYFSKHVERQSNFKTKTPINIGPENKETEYENPVKLLEDSSTSVSMDKNPDYSEPSKNLVPKKEGKEQVISSEITPKPEFIDPNSNHQHRTDSLIPKRVKRENILPNLKDKEPLQNKKNNSGPTLIIGKISVEIVPPANKVSPKIITKVVSSPSNQGQSKSNKLIFGLGQM</sequence>
<dbReference type="RefSeq" id="WP_128250210.1">
    <property type="nucleotide sequence ID" value="NZ_CP034951.1"/>
</dbReference>
<dbReference type="AlphaFoldDB" id="A0A410G3L4"/>
<evidence type="ECO:0000256" key="1">
    <source>
        <dbReference type="SAM" id="MobiDB-lite"/>
    </source>
</evidence>
<proteinExistence type="predicted"/>
<evidence type="ECO:0000313" key="2">
    <source>
        <dbReference type="EMBL" id="QAA81829.1"/>
    </source>
</evidence>
<name>A0A410G3L4_9FLAO</name>
<dbReference type="Proteomes" id="UP000285517">
    <property type="component" value="Chromosome"/>
</dbReference>